<dbReference type="CDD" id="cd04301">
    <property type="entry name" value="NAT_SF"/>
    <property type="match status" value="1"/>
</dbReference>
<dbReference type="PANTHER" id="PTHR31435">
    <property type="entry name" value="PROTEIN NATD1"/>
    <property type="match status" value="1"/>
</dbReference>
<comment type="caution">
    <text evidence="3">The sequence shown here is derived from an EMBL/GenBank/DDBJ whole genome shotgun (WGS) entry which is preliminary data.</text>
</comment>
<feature type="domain" description="N-acetyltransferase" evidence="2">
    <location>
        <begin position="14"/>
        <end position="112"/>
    </location>
</feature>
<reference evidence="3 4" key="1">
    <citation type="submission" date="2021-03" db="EMBL/GenBank/DDBJ databases">
        <title>Sequencing the genomes of 1000 actinobacteria strains.</title>
        <authorList>
            <person name="Klenk H.-P."/>
        </authorList>
    </citation>
    <scope>NUCLEOTIDE SEQUENCE [LARGE SCALE GENOMIC DNA]</scope>
    <source>
        <strain evidence="3 4">DSM 14566</strain>
    </source>
</reference>
<dbReference type="PROSITE" id="PS51729">
    <property type="entry name" value="GNAT_YJDJ"/>
    <property type="match status" value="1"/>
</dbReference>
<keyword evidence="4" id="KW-1185">Reference proteome</keyword>
<protein>
    <submittedName>
        <fullName evidence="3">GNAT family acetyltransferase</fullName>
    </submittedName>
</protein>
<dbReference type="InterPro" id="IPR031165">
    <property type="entry name" value="GNAT_YJDJ"/>
</dbReference>
<evidence type="ECO:0000313" key="3">
    <source>
        <dbReference type="EMBL" id="MBP2382370.1"/>
    </source>
</evidence>
<gene>
    <name evidence="3" type="ORF">JOF43_002327</name>
</gene>
<dbReference type="InterPro" id="IPR045057">
    <property type="entry name" value="Gcn5-rel_NAT"/>
</dbReference>
<dbReference type="InterPro" id="IPR000182">
    <property type="entry name" value="GNAT_dom"/>
</dbReference>
<dbReference type="Gene3D" id="3.40.630.30">
    <property type="match status" value="1"/>
</dbReference>
<dbReference type="PANTHER" id="PTHR31435:SF10">
    <property type="entry name" value="BSR4717 PROTEIN"/>
    <property type="match status" value="1"/>
</dbReference>
<evidence type="ECO:0000259" key="1">
    <source>
        <dbReference type="PROSITE" id="PS51186"/>
    </source>
</evidence>
<dbReference type="PROSITE" id="PS51186">
    <property type="entry name" value="GNAT"/>
    <property type="match status" value="1"/>
</dbReference>
<dbReference type="Pfam" id="PF14542">
    <property type="entry name" value="Acetyltransf_CG"/>
    <property type="match status" value="1"/>
</dbReference>
<dbReference type="EMBL" id="JAGIOD010000001">
    <property type="protein sequence ID" value="MBP2382370.1"/>
    <property type="molecule type" value="Genomic_DNA"/>
</dbReference>
<dbReference type="SUPFAM" id="SSF55729">
    <property type="entry name" value="Acyl-CoA N-acyltransferases (Nat)"/>
    <property type="match status" value="1"/>
</dbReference>
<sequence>MDESSAGPGAVRLVHDDDRERYEALEGAEVVGVLYYGDETPAAGAGVASTTVRDLRSTVVAPERSGRGVGTALVRFALEDARDRGLRVRATCWFARGILERPEHADLREDPAEDEGRATR</sequence>
<dbReference type="InterPro" id="IPR016181">
    <property type="entry name" value="Acyl_CoA_acyltransferase"/>
</dbReference>
<evidence type="ECO:0000259" key="2">
    <source>
        <dbReference type="PROSITE" id="PS51729"/>
    </source>
</evidence>
<evidence type="ECO:0000313" key="4">
    <source>
        <dbReference type="Proteomes" id="UP001519290"/>
    </source>
</evidence>
<proteinExistence type="predicted"/>
<dbReference type="Proteomes" id="UP001519290">
    <property type="component" value="Unassembled WGS sequence"/>
</dbReference>
<name>A0ABS4X1P5_9MICO</name>
<feature type="domain" description="N-acetyltransferase" evidence="1">
    <location>
        <begin position="1"/>
        <end position="120"/>
    </location>
</feature>
<dbReference type="RefSeq" id="WP_209902178.1">
    <property type="nucleotide sequence ID" value="NZ_BAAAJW010000003.1"/>
</dbReference>
<accession>A0ABS4X1P5</accession>
<organism evidence="3 4">
    <name type="scientific">Brachybacterium sacelli</name>
    <dbReference type="NCBI Taxonomy" id="173364"/>
    <lineage>
        <taxon>Bacteria</taxon>
        <taxon>Bacillati</taxon>
        <taxon>Actinomycetota</taxon>
        <taxon>Actinomycetes</taxon>
        <taxon>Micrococcales</taxon>
        <taxon>Dermabacteraceae</taxon>
        <taxon>Brachybacterium</taxon>
    </lineage>
</organism>